<organism evidence="2">
    <name type="scientific">Thermofilum adornatum</name>
    <dbReference type="NCBI Taxonomy" id="1365176"/>
    <lineage>
        <taxon>Archaea</taxon>
        <taxon>Thermoproteota</taxon>
        <taxon>Thermoprotei</taxon>
        <taxon>Thermofilales</taxon>
        <taxon>Thermofilaceae</taxon>
        <taxon>Thermofilum</taxon>
    </lineage>
</organism>
<reference evidence="2" key="1">
    <citation type="journal article" date="2020" name="mSystems">
        <title>Genome- and Community-Level Interaction Insights into Carbon Utilization and Element Cycling Functions of Hydrothermarchaeota in Hydrothermal Sediment.</title>
        <authorList>
            <person name="Zhou Z."/>
            <person name="Liu Y."/>
            <person name="Xu W."/>
            <person name="Pan J."/>
            <person name="Luo Z.H."/>
            <person name="Li M."/>
        </authorList>
    </citation>
    <scope>NUCLEOTIDE SEQUENCE [LARGE SCALE GENOMIC DNA]</scope>
    <source>
        <strain evidence="2">SpSt-116</strain>
    </source>
</reference>
<dbReference type="EMBL" id="DSAY01000137">
    <property type="protein sequence ID" value="HDP15635.1"/>
    <property type="molecule type" value="Genomic_DNA"/>
</dbReference>
<accession>A0A7C1CET6</accession>
<keyword evidence="1" id="KW-0812">Transmembrane</keyword>
<gene>
    <name evidence="2" type="ORF">ENN26_07685</name>
</gene>
<keyword evidence="1" id="KW-0472">Membrane</keyword>
<dbReference type="AlphaFoldDB" id="A0A7C1CET6"/>
<keyword evidence="1" id="KW-1133">Transmembrane helix</keyword>
<protein>
    <submittedName>
        <fullName evidence="2">Uncharacterized protein</fullName>
    </submittedName>
</protein>
<evidence type="ECO:0000313" key="2">
    <source>
        <dbReference type="EMBL" id="HDP15635.1"/>
    </source>
</evidence>
<feature type="transmembrane region" description="Helical" evidence="1">
    <location>
        <begin position="283"/>
        <end position="302"/>
    </location>
</feature>
<proteinExistence type="predicted"/>
<evidence type="ECO:0000256" key="1">
    <source>
        <dbReference type="SAM" id="Phobius"/>
    </source>
</evidence>
<sequence length="371" mass="43096">MPGCDVHQSITHLVFEKICNDPPFSKYGEELYKLINNEFLEILIESVCDPDHQPDRVSQLYEYCICDGKEVDADTCKEILTKKEELQKSLFEASPEEKKYIERKLKSIPSCTQKREQRTYPAKHHGGTNIKLWWYYVYSASKLCLRGTKESAREGMKKLARALHYAQDGPISRQLNINGVLGTYTASNDELHDIYEKKLSQIIEQELNNFDIETAIHEGVNLALNEKPFIYSKSLQHYEISMSEAMKSMFKFTAYTFIKFIQLIDYVQKEKENLLKQYKTYKMIETSGYAVVLIPLFLILVSPTITNLITWTTLSGSLMIFISQLLINRIKPAICILRDEVHCRNYVKNDILTDRIKKEVKTITIQYLPVL</sequence>
<comment type="caution">
    <text evidence="2">The sequence shown here is derived from an EMBL/GenBank/DDBJ whole genome shotgun (WGS) entry which is preliminary data.</text>
</comment>
<name>A0A7C1CET6_9CREN</name>